<dbReference type="AlphaFoldDB" id="A0LAC4"/>
<gene>
    <name evidence="1" type="ordered locus">Mmc1_2417</name>
</gene>
<name>A0LAC4_MAGMM</name>
<dbReference type="SUPFAM" id="SSF53756">
    <property type="entry name" value="UDP-Glycosyltransferase/glycogen phosphorylase"/>
    <property type="match status" value="1"/>
</dbReference>
<dbReference type="OrthoDB" id="5430637at2"/>
<reference evidence="1 2" key="2">
    <citation type="journal article" date="2012" name="Int. J. Syst. Evol. Microbiol.">
        <title>Magnetococcus marinus gen. nov., sp. nov., a marine, magnetotactic bacterium that represents a novel lineage (Magnetococcaceae fam. nov.; Magnetococcales ord. nov.) at the base of the Alphaproteobacteria.</title>
        <authorList>
            <person name="Bazylinski D.A."/>
            <person name="Williams T.J."/>
            <person name="Lefevre C.T."/>
            <person name="Berg R.J."/>
            <person name="Zhang C.L."/>
            <person name="Bowser S.S."/>
            <person name="Dean A.J."/>
            <person name="Beveridge T.J."/>
        </authorList>
    </citation>
    <scope>NUCLEOTIDE SEQUENCE [LARGE SCALE GENOMIC DNA]</scope>
    <source>
        <strain evidence="2">ATCC BAA-1437 / JCM 17883 / MC-1</strain>
    </source>
</reference>
<dbReference type="NCBIfam" id="TIGR04396">
    <property type="entry name" value="surf_polysacc"/>
    <property type="match status" value="1"/>
</dbReference>
<evidence type="ECO:0000313" key="1">
    <source>
        <dbReference type="EMBL" id="ABK44917.1"/>
    </source>
</evidence>
<sequence>MADATNPIVILVDHRNRDLPGAALLAYHLQRRGTPCKLVPLEAYQAALSAYRPSLILFNHLMASHLAAFSKRLHKMGVLVGVLLNEGLIYNRAALAFNTNRNHPDVHVDIYFSWNEIHAQELRKREFAKNCQVEVIGIPRFDFYFSPWREVLKNPNLPPKTPGVTRVLAVSSAGLADKLNWDPALVDEVFSMWVKHVDYYKDYWGAIRAHHAARESMFEHIQALLKQERFEVVVRPHPREELDRYSNWLSSLSAQERSRVILDHDTPIGELIMDCDVELSLHRCTTAIECWLLGRPDIELPMEKHPILYSEERDYLAPECHQPEELAGLVDAAVADPMQTAFAEKRQQHLQAWCAAPNGKVTQKMAELLLALIQQRQAHGPDTTQLHFEDWRKGWKLRLMDWLDKPYHWHPGTLIKRGLGLPVKEMRIQQQEKAVRPSEARAFIEKIARLAAAD</sequence>
<dbReference type="STRING" id="156889.Mmc1_2417"/>
<keyword evidence="2" id="KW-1185">Reference proteome</keyword>
<protein>
    <recommendedName>
        <fullName evidence="3">Surface carbohydrate biosynthesis protein</fullName>
    </recommendedName>
</protein>
<dbReference type="RefSeq" id="WP_011714037.1">
    <property type="nucleotide sequence ID" value="NC_008576.1"/>
</dbReference>
<dbReference type="eggNOG" id="COG1887">
    <property type="taxonomic scope" value="Bacteria"/>
</dbReference>
<dbReference type="EMBL" id="CP000471">
    <property type="protein sequence ID" value="ABK44917.1"/>
    <property type="molecule type" value="Genomic_DNA"/>
</dbReference>
<accession>A0LAC4</accession>
<organism evidence="1 2">
    <name type="scientific">Magnetococcus marinus (strain ATCC BAA-1437 / JCM 17883 / MC-1)</name>
    <dbReference type="NCBI Taxonomy" id="156889"/>
    <lineage>
        <taxon>Bacteria</taxon>
        <taxon>Pseudomonadati</taxon>
        <taxon>Pseudomonadota</taxon>
        <taxon>Magnetococcia</taxon>
        <taxon>Magnetococcales</taxon>
        <taxon>Magnetococcaceae</taxon>
        <taxon>Magnetococcus</taxon>
    </lineage>
</organism>
<dbReference type="InterPro" id="IPR030906">
    <property type="entry name" value="Surf_polysacc"/>
</dbReference>
<evidence type="ECO:0008006" key="3">
    <source>
        <dbReference type="Google" id="ProtNLM"/>
    </source>
</evidence>
<dbReference type="KEGG" id="mgm:Mmc1_2417"/>
<proteinExistence type="predicted"/>
<reference evidence="2" key="1">
    <citation type="journal article" date="2009" name="Appl. Environ. Microbiol.">
        <title>Complete genome sequence of the chemolithoautotrophic marine magnetotactic coccus strain MC-1.</title>
        <authorList>
            <person name="Schubbe S."/>
            <person name="Williams T.J."/>
            <person name="Xie G."/>
            <person name="Kiss H.E."/>
            <person name="Brettin T.S."/>
            <person name="Martinez D."/>
            <person name="Ross C.A."/>
            <person name="Schuler D."/>
            <person name="Cox B.L."/>
            <person name="Nealson K.H."/>
            <person name="Bazylinski D.A."/>
        </authorList>
    </citation>
    <scope>NUCLEOTIDE SEQUENCE [LARGE SCALE GENOMIC DNA]</scope>
    <source>
        <strain evidence="2">ATCC BAA-1437 / JCM 17883 / MC-1</strain>
    </source>
</reference>
<dbReference type="HOGENOM" id="CLU_602438_0_0_5"/>
<dbReference type="Proteomes" id="UP000002586">
    <property type="component" value="Chromosome"/>
</dbReference>
<evidence type="ECO:0000313" key="2">
    <source>
        <dbReference type="Proteomes" id="UP000002586"/>
    </source>
</evidence>